<dbReference type="GO" id="GO:0032589">
    <property type="term" value="C:neuron projection membrane"/>
    <property type="evidence" value="ECO:0007669"/>
    <property type="project" value="TreeGrafter"/>
</dbReference>
<dbReference type="Pfam" id="PF07686">
    <property type="entry name" value="V-set"/>
    <property type="match status" value="1"/>
</dbReference>
<dbReference type="PROSITE" id="PS50835">
    <property type="entry name" value="IG_LIKE"/>
    <property type="match status" value="1"/>
</dbReference>
<accession>A0A833VQZ8</accession>
<dbReference type="InterPro" id="IPR013106">
    <property type="entry name" value="Ig_V-set"/>
</dbReference>
<dbReference type="SUPFAM" id="SSF48726">
    <property type="entry name" value="Immunoglobulin"/>
    <property type="match status" value="1"/>
</dbReference>
<dbReference type="InterPro" id="IPR003598">
    <property type="entry name" value="Ig_sub2"/>
</dbReference>
<proteinExistence type="predicted"/>
<dbReference type="PANTHER" id="PTHR23279:SF3">
    <property type="entry name" value="DEFECTIVE PROBOSCIS EXTENSION RESPONSE 18"/>
    <property type="match status" value="1"/>
</dbReference>
<dbReference type="EMBL" id="WNWW01000626">
    <property type="protein sequence ID" value="KAF3422905.1"/>
    <property type="molecule type" value="Genomic_DNA"/>
</dbReference>
<dbReference type="AlphaFoldDB" id="A0A833VQZ8"/>
<keyword evidence="3" id="KW-1185">Reference proteome</keyword>
<dbReference type="InterPro" id="IPR007110">
    <property type="entry name" value="Ig-like_dom"/>
</dbReference>
<evidence type="ECO:0000313" key="3">
    <source>
        <dbReference type="Proteomes" id="UP000655588"/>
    </source>
</evidence>
<evidence type="ECO:0000313" key="2">
    <source>
        <dbReference type="EMBL" id="KAF3422905.1"/>
    </source>
</evidence>
<reference evidence="2" key="1">
    <citation type="submission" date="2019-11" db="EMBL/GenBank/DDBJ databases">
        <title>The nuclear and mitochondrial genomes of Frieseomelitta varia - a highly eusocial stingless bee (Meliponini) with a permanently sterile worker caste.</title>
        <authorList>
            <person name="Freitas F.C.P."/>
            <person name="Lourenco A.P."/>
            <person name="Nunes F.M.F."/>
            <person name="Paschoal A.R."/>
            <person name="Abreu F.C.P."/>
            <person name="Barbin F.O."/>
            <person name="Bataglia L."/>
            <person name="Cardoso-Junior C.A.M."/>
            <person name="Cervoni M.S."/>
            <person name="Silva S.R."/>
            <person name="Dalarmi F."/>
            <person name="Del Lama M.A."/>
            <person name="Depintor T.S."/>
            <person name="Ferreira K.M."/>
            <person name="Goria P.S."/>
            <person name="Jaskot M.C."/>
            <person name="Lago D.C."/>
            <person name="Luna-Lucena D."/>
            <person name="Moda L.M."/>
            <person name="Nascimento L."/>
            <person name="Pedrino M."/>
            <person name="Rabico F.O."/>
            <person name="Sanches F.C."/>
            <person name="Santos D.E."/>
            <person name="Santos C.G."/>
            <person name="Vieira J."/>
            <person name="Lopes T.F."/>
            <person name="Barchuk A.R."/>
            <person name="Hartfelder K."/>
            <person name="Simoes Z.L.P."/>
            <person name="Bitondi M.M.G."/>
            <person name="Pinheiro D.G."/>
        </authorList>
    </citation>
    <scope>NUCLEOTIDE SEQUENCE</scope>
    <source>
        <strain evidence="2">USP_RPSP 00005682</strain>
        <tissue evidence="2">Whole individual</tissue>
    </source>
</reference>
<dbReference type="Proteomes" id="UP000655588">
    <property type="component" value="Unassembled WGS sequence"/>
</dbReference>
<dbReference type="InterPro" id="IPR003599">
    <property type="entry name" value="Ig_sub"/>
</dbReference>
<dbReference type="SMART" id="SM00408">
    <property type="entry name" value="IGc2"/>
    <property type="match status" value="1"/>
</dbReference>
<name>A0A833VQZ8_9HYME</name>
<feature type="domain" description="Ig-like" evidence="1">
    <location>
        <begin position="36"/>
        <end position="139"/>
    </location>
</feature>
<evidence type="ECO:0000259" key="1">
    <source>
        <dbReference type="PROSITE" id="PS50835"/>
    </source>
</evidence>
<organism evidence="2 3">
    <name type="scientific">Frieseomelitta varia</name>
    <dbReference type="NCBI Taxonomy" id="561572"/>
    <lineage>
        <taxon>Eukaryota</taxon>
        <taxon>Metazoa</taxon>
        <taxon>Ecdysozoa</taxon>
        <taxon>Arthropoda</taxon>
        <taxon>Hexapoda</taxon>
        <taxon>Insecta</taxon>
        <taxon>Pterygota</taxon>
        <taxon>Neoptera</taxon>
        <taxon>Endopterygota</taxon>
        <taxon>Hymenoptera</taxon>
        <taxon>Apocrita</taxon>
        <taxon>Aculeata</taxon>
        <taxon>Apoidea</taxon>
        <taxon>Anthophila</taxon>
        <taxon>Apidae</taxon>
        <taxon>Frieseomelitta</taxon>
    </lineage>
</organism>
<sequence length="228" mass="26135">MLALSIHEFVAEEIIANLPPLRIPRLRHHRVTDWDPYFENAEGQGINGSQNVALHLGATALLDCRVAMLSGKKVMWLRRNADWASLLTLGNTTHISDPRYSVSFQYPNNWRLAIAGVRREDRGLYVCQVNTHPPRMLVTNVTVLGNICPSLNYVVKKKKKKYSRITYSHQLSVHSSFRGRKRTIKRGGKKIVQMSDNLHNTTGCNTRFVTCVFYEKSFKSSRYTVLYL</sequence>
<dbReference type="Gene3D" id="2.60.40.10">
    <property type="entry name" value="Immunoglobulins"/>
    <property type="match status" value="1"/>
</dbReference>
<protein>
    <recommendedName>
        <fullName evidence="1">Ig-like domain-containing protein</fullName>
    </recommendedName>
</protein>
<dbReference type="InterPro" id="IPR036179">
    <property type="entry name" value="Ig-like_dom_sf"/>
</dbReference>
<dbReference type="SMART" id="SM00409">
    <property type="entry name" value="IG"/>
    <property type="match status" value="1"/>
</dbReference>
<dbReference type="InterPro" id="IPR013783">
    <property type="entry name" value="Ig-like_fold"/>
</dbReference>
<dbReference type="GO" id="GO:0050808">
    <property type="term" value="P:synapse organization"/>
    <property type="evidence" value="ECO:0007669"/>
    <property type="project" value="TreeGrafter"/>
</dbReference>
<dbReference type="InterPro" id="IPR037448">
    <property type="entry name" value="Zig-8"/>
</dbReference>
<gene>
    <name evidence="2" type="ORF">E2986_11829</name>
</gene>
<comment type="caution">
    <text evidence="2">The sequence shown here is derived from an EMBL/GenBank/DDBJ whole genome shotgun (WGS) entry which is preliminary data.</text>
</comment>
<dbReference type="PANTHER" id="PTHR23279">
    <property type="entry name" value="DEFECTIVE PROBOSCIS EXTENSION RESPONSE DPR -RELATED"/>
    <property type="match status" value="1"/>
</dbReference>